<organism evidence="6 7">
    <name type="scientific">Mycoplasmopsis meleagridis ATCC 25294</name>
    <dbReference type="NCBI Taxonomy" id="1264554"/>
    <lineage>
        <taxon>Bacteria</taxon>
        <taxon>Bacillati</taxon>
        <taxon>Mycoplasmatota</taxon>
        <taxon>Mycoplasmoidales</taxon>
        <taxon>Metamycoplasmataceae</taxon>
        <taxon>Mycoplasmopsis</taxon>
    </lineage>
</organism>
<proteinExistence type="inferred from homology"/>
<dbReference type="GO" id="GO:0016887">
    <property type="term" value="F:ATP hydrolysis activity"/>
    <property type="evidence" value="ECO:0007669"/>
    <property type="project" value="InterPro"/>
</dbReference>
<evidence type="ECO:0000256" key="3">
    <source>
        <dbReference type="ARBA" id="ARBA00022741"/>
    </source>
</evidence>
<keyword evidence="3" id="KW-0547">Nucleotide-binding</keyword>
<evidence type="ECO:0000313" key="6">
    <source>
        <dbReference type="EMBL" id="KKB26918.1"/>
    </source>
</evidence>
<dbReference type="OrthoDB" id="9802264at2"/>
<dbReference type="Pfam" id="PF00005">
    <property type="entry name" value="ABC_tran"/>
    <property type="match status" value="1"/>
</dbReference>
<evidence type="ECO:0000256" key="4">
    <source>
        <dbReference type="ARBA" id="ARBA00022840"/>
    </source>
</evidence>
<dbReference type="InterPro" id="IPR017911">
    <property type="entry name" value="MacB-like_ATP-bd"/>
</dbReference>
<dbReference type="RefSeq" id="WP_082065484.1">
    <property type="nucleotide sequence ID" value="NZ_JZXN01000014.1"/>
</dbReference>
<reference evidence="6 7" key="1">
    <citation type="submission" date="2015-03" db="EMBL/GenBank/DDBJ databases">
        <title>Genome sequence of Mycoplasma meleagridis strain ATCC 25294.</title>
        <authorList>
            <person name="Yacoub E."/>
            <person name="Blanchard A."/>
            <person name="Sirand-Pugnet P."/>
            <person name="Mardassi B.B.A."/>
        </authorList>
    </citation>
    <scope>NUCLEOTIDE SEQUENCE [LARGE SCALE GENOMIC DNA]</scope>
    <source>
        <strain evidence="6 7">ATCC 25294</strain>
    </source>
</reference>
<keyword evidence="7" id="KW-1185">Reference proteome</keyword>
<keyword evidence="2" id="KW-0813">Transport</keyword>
<evidence type="ECO:0000313" key="7">
    <source>
        <dbReference type="Proteomes" id="UP000033750"/>
    </source>
</evidence>
<dbReference type="PANTHER" id="PTHR42798:SF2">
    <property type="entry name" value="ABC TRANSPORTER ATP-BINDING PROTEIN MG467-RELATED"/>
    <property type="match status" value="1"/>
</dbReference>
<name>A0A0F5H131_9BACT</name>
<dbReference type="InterPro" id="IPR003439">
    <property type="entry name" value="ABC_transporter-like_ATP-bd"/>
</dbReference>
<dbReference type="SUPFAM" id="SSF52540">
    <property type="entry name" value="P-loop containing nucleoside triphosphate hydrolases"/>
    <property type="match status" value="1"/>
</dbReference>
<dbReference type="AlphaFoldDB" id="A0A0F5H131"/>
<keyword evidence="4 6" id="KW-0067">ATP-binding</keyword>
<evidence type="ECO:0000256" key="2">
    <source>
        <dbReference type="ARBA" id="ARBA00022448"/>
    </source>
</evidence>
<dbReference type="CDD" id="cd03255">
    <property type="entry name" value="ABC_MJ0796_LolCDE_FtsE"/>
    <property type="match status" value="1"/>
</dbReference>
<dbReference type="SMART" id="SM00382">
    <property type="entry name" value="AAA"/>
    <property type="match status" value="1"/>
</dbReference>
<dbReference type="PROSITE" id="PS50893">
    <property type="entry name" value="ABC_TRANSPORTER_2"/>
    <property type="match status" value="1"/>
</dbReference>
<dbReference type="STRING" id="29561.MM26B8_01300"/>
<dbReference type="PROSITE" id="PS00211">
    <property type="entry name" value="ABC_TRANSPORTER_1"/>
    <property type="match status" value="1"/>
</dbReference>
<accession>A0A0F5H131</accession>
<evidence type="ECO:0000256" key="1">
    <source>
        <dbReference type="ARBA" id="ARBA00005417"/>
    </source>
</evidence>
<evidence type="ECO:0000259" key="5">
    <source>
        <dbReference type="PROSITE" id="PS50893"/>
    </source>
</evidence>
<sequence length="326" mass="37056">MKLFNKNDSEKNVNKSKTINELENAVKLIIPEKLKQIKVTTKNVVKYLDKIDDKKKNVVVPRKIAKSLDKLANKKHPKDENSKLINTKDYILEIRNATKYYVTGNVINKVLDNVSLDIKKGELLLIFGVSGGGKSTLLNIISGLYRPNSGDVIVCNHNLPYLSNHNLTIFRRDHVSFIFQSYNLLDNLNAYDNAESGAYLQKDLSKKIDIKELFEKFDLTEQMYKFPTQMSGGQQQRVSIIRALAKNADIVFADEPTGALDPSTTNIVLNTLYEINKKYGTTVIMVSHDSRIKPMADRIITIANGKIENIHINEKSLDPKDFYNYD</sequence>
<dbReference type="GO" id="GO:0005524">
    <property type="term" value="F:ATP binding"/>
    <property type="evidence" value="ECO:0007669"/>
    <property type="project" value="UniProtKB-KW"/>
</dbReference>
<dbReference type="Gene3D" id="3.40.50.300">
    <property type="entry name" value="P-loop containing nucleotide triphosphate hydrolases"/>
    <property type="match status" value="1"/>
</dbReference>
<dbReference type="InterPro" id="IPR027417">
    <property type="entry name" value="P-loop_NTPase"/>
</dbReference>
<gene>
    <name evidence="6" type="ORF">MMELEA_03670</name>
</gene>
<dbReference type="PANTHER" id="PTHR42798">
    <property type="entry name" value="LIPOPROTEIN-RELEASING SYSTEM ATP-BINDING PROTEIN LOLD"/>
    <property type="match status" value="1"/>
</dbReference>
<dbReference type="Proteomes" id="UP000033750">
    <property type="component" value="Unassembled WGS sequence"/>
</dbReference>
<dbReference type="InterPro" id="IPR003593">
    <property type="entry name" value="AAA+_ATPase"/>
</dbReference>
<comment type="caution">
    <text evidence="6">The sequence shown here is derived from an EMBL/GenBank/DDBJ whole genome shotgun (WGS) entry which is preliminary data.</text>
</comment>
<protein>
    <submittedName>
        <fullName evidence="6">ABC transporter ATP-binding protein</fullName>
    </submittedName>
</protein>
<dbReference type="PATRIC" id="fig|1264554.4.peg.324"/>
<comment type="similarity">
    <text evidence="1">Belongs to the ABC transporter superfamily.</text>
</comment>
<dbReference type="InterPro" id="IPR017871">
    <property type="entry name" value="ABC_transporter-like_CS"/>
</dbReference>
<dbReference type="EMBL" id="JZXN01000014">
    <property type="protein sequence ID" value="KKB26918.1"/>
    <property type="molecule type" value="Genomic_DNA"/>
</dbReference>
<feature type="domain" description="ABC transporter" evidence="5">
    <location>
        <begin position="92"/>
        <end position="325"/>
    </location>
</feature>